<dbReference type="Pfam" id="PF02720">
    <property type="entry name" value="DUF222"/>
    <property type="match status" value="1"/>
</dbReference>
<keyword evidence="4" id="KW-0540">Nuclease</keyword>
<keyword evidence="4" id="KW-0378">Hydrolase</keyword>
<dbReference type="AlphaFoldDB" id="A0A1G7DHN6"/>
<keyword evidence="5" id="KW-1185">Reference proteome</keyword>
<feature type="compositionally biased region" description="Basic and acidic residues" evidence="2">
    <location>
        <begin position="494"/>
        <end position="506"/>
    </location>
</feature>
<feature type="domain" description="HNH nuclease" evidence="3">
    <location>
        <begin position="393"/>
        <end position="443"/>
    </location>
</feature>
<dbReference type="STRING" id="675864.SAMN04489747_3594"/>
<accession>A0A1G7DHN6</accession>
<sequence>MVAVHEVLATVPQSLAPVDPLVPDEAPGAELSASSIGSWTERLAATGLRGVEPAALVDVIRALEGLKCAAEAVQAAAATALDRETRAEEQRQGVPAARQGRGVAAQVALARRESPARGRQHLGLALVLDRELPHTFAALRAGRITEWRATLLARETACLSREHRREVDQALAADADRLEAMGEGELVAEARARSYRLDPEAAVQRRRRAEAERRVSLRPAPDTMSQLSALLPVKDGVAVHASLCRQADAVVAAGDGRSRGQIMADTLVERILGTSHPSARPHQSEDAAARSQPHEHQASGGAATDGGVGGSSGGRSEGASAADTSVMIHLLVSDSVLFGAPGAGHVDGYGPVPGDLARQLATADRAWIRRLYTTPTTGELIAAESRARRFPPRLAQLVRLRDRTCRTPWCDAPIRHTDHIIAASDGGTTSLANGQGLCEACNYAKESPGWTARPRPGPRHTAQTTTPTGHGYQSTAPPPLDPLRPDVSVAPSSPRDEARQEHTLTA</sequence>
<feature type="compositionally biased region" description="Polar residues" evidence="2">
    <location>
        <begin position="461"/>
        <end position="475"/>
    </location>
</feature>
<keyword evidence="4" id="KW-0255">Endonuclease</keyword>
<evidence type="ECO:0000313" key="4">
    <source>
        <dbReference type="EMBL" id="SDE50586.1"/>
    </source>
</evidence>
<feature type="compositionally biased region" description="Gly residues" evidence="2">
    <location>
        <begin position="303"/>
        <end position="316"/>
    </location>
</feature>
<dbReference type="GO" id="GO:0003676">
    <property type="term" value="F:nucleic acid binding"/>
    <property type="evidence" value="ECO:0007669"/>
    <property type="project" value="InterPro"/>
</dbReference>
<dbReference type="SMART" id="SM00507">
    <property type="entry name" value="HNHc"/>
    <property type="match status" value="1"/>
</dbReference>
<proteinExistence type="inferred from homology"/>
<feature type="compositionally biased region" description="Basic and acidic residues" evidence="2">
    <location>
        <begin position="282"/>
        <end position="297"/>
    </location>
</feature>
<dbReference type="Pfam" id="PF01844">
    <property type="entry name" value="HNH"/>
    <property type="match status" value="1"/>
</dbReference>
<dbReference type="GO" id="GO:0008270">
    <property type="term" value="F:zinc ion binding"/>
    <property type="evidence" value="ECO:0007669"/>
    <property type="project" value="InterPro"/>
</dbReference>
<dbReference type="InterPro" id="IPR003615">
    <property type="entry name" value="HNH_nuc"/>
</dbReference>
<dbReference type="InterPro" id="IPR003870">
    <property type="entry name" value="DUF222"/>
</dbReference>
<protein>
    <submittedName>
        <fullName evidence="4">HNH endonuclease</fullName>
    </submittedName>
</protein>
<name>A0A1G7DHN6_9ACTN</name>
<evidence type="ECO:0000259" key="3">
    <source>
        <dbReference type="SMART" id="SM00507"/>
    </source>
</evidence>
<dbReference type="InterPro" id="IPR002711">
    <property type="entry name" value="HNH"/>
</dbReference>
<dbReference type="GO" id="GO:0004519">
    <property type="term" value="F:endonuclease activity"/>
    <property type="evidence" value="ECO:0007669"/>
    <property type="project" value="UniProtKB-KW"/>
</dbReference>
<dbReference type="Gene3D" id="1.10.30.50">
    <property type="match status" value="1"/>
</dbReference>
<dbReference type="Proteomes" id="UP000198546">
    <property type="component" value="Chromosome i"/>
</dbReference>
<feature type="region of interest" description="Disordered" evidence="2">
    <location>
        <begin position="276"/>
        <end position="320"/>
    </location>
</feature>
<evidence type="ECO:0000256" key="1">
    <source>
        <dbReference type="ARBA" id="ARBA00023450"/>
    </source>
</evidence>
<evidence type="ECO:0000256" key="2">
    <source>
        <dbReference type="SAM" id="MobiDB-lite"/>
    </source>
</evidence>
<dbReference type="OrthoDB" id="5241234at2"/>
<evidence type="ECO:0000313" key="5">
    <source>
        <dbReference type="Proteomes" id="UP000198546"/>
    </source>
</evidence>
<organism evidence="4 5">
    <name type="scientific">Auraticoccus monumenti</name>
    <dbReference type="NCBI Taxonomy" id="675864"/>
    <lineage>
        <taxon>Bacteria</taxon>
        <taxon>Bacillati</taxon>
        <taxon>Actinomycetota</taxon>
        <taxon>Actinomycetes</taxon>
        <taxon>Propionibacteriales</taxon>
        <taxon>Propionibacteriaceae</taxon>
        <taxon>Auraticoccus</taxon>
    </lineage>
</organism>
<feature type="region of interest" description="Disordered" evidence="2">
    <location>
        <begin position="448"/>
        <end position="506"/>
    </location>
</feature>
<comment type="similarity">
    <text evidence="1">Belongs to the Rv1128c/1148c/1588c/1702c/1945/3466 family.</text>
</comment>
<dbReference type="CDD" id="cd00085">
    <property type="entry name" value="HNHc"/>
    <property type="match status" value="1"/>
</dbReference>
<dbReference type="EMBL" id="LT629688">
    <property type="protein sequence ID" value="SDE50586.1"/>
    <property type="molecule type" value="Genomic_DNA"/>
</dbReference>
<dbReference type="RefSeq" id="WP_090595409.1">
    <property type="nucleotide sequence ID" value="NZ_LT629688.1"/>
</dbReference>
<gene>
    <name evidence="4" type="ORF">SAMN04489747_3594</name>
</gene>
<reference evidence="4 5" key="1">
    <citation type="submission" date="2016-10" db="EMBL/GenBank/DDBJ databases">
        <authorList>
            <person name="de Groot N.N."/>
        </authorList>
    </citation>
    <scope>NUCLEOTIDE SEQUENCE [LARGE SCALE GENOMIC DNA]</scope>
    <source>
        <strain evidence="4 5">MON 2.2</strain>
    </source>
</reference>